<protein>
    <submittedName>
        <fullName evidence="2">Uncharacterized protein</fullName>
    </submittedName>
</protein>
<dbReference type="EMBL" id="BGZK01000125">
    <property type="protein sequence ID" value="GBP21069.1"/>
    <property type="molecule type" value="Genomic_DNA"/>
</dbReference>
<organism evidence="2 3">
    <name type="scientific">Eumeta variegata</name>
    <name type="common">Bagworm moth</name>
    <name type="synonym">Eumeta japonica</name>
    <dbReference type="NCBI Taxonomy" id="151549"/>
    <lineage>
        <taxon>Eukaryota</taxon>
        <taxon>Metazoa</taxon>
        <taxon>Ecdysozoa</taxon>
        <taxon>Arthropoda</taxon>
        <taxon>Hexapoda</taxon>
        <taxon>Insecta</taxon>
        <taxon>Pterygota</taxon>
        <taxon>Neoptera</taxon>
        <taxon>Endopterygota</taxon>
        <taxon>Lepidoptera</taxon>
        <taxon>Glossata</taxon>
        <taxon>Ditrysia</taxon>
        <taxon>Tineoidea</taxon>
        <taxon>Psychidae</taxon>
        <taxon>Oiketicinae</taxon>
        <taxon>Eumeta</taxon>
    </lineage>
</organism>
<evidence type="ECO:0000313" key="3">
    <source>
        <dbReference type="Proteomes" id="UP000299102"/>
    </source>
</evidence>
<evidence type="ECO:0000313" key="2">
    <source>
        <dbReference type="EMBL" id="GBP21069.1"/>
    </source>
</evidence>
<name>A0A4C1U450_EUMVA</name>
<accession>A0A4C1U450</accession>
<feature type="compositionally biased region" description="Basic residues" evidence="1">
    <location>
        <begin position="36"/>
        <end position="49"/>
    </location>
</feature>
<proteinExistence type="predicted"/>
<evidence type="ECO:0000256" key="1">
    <source>
        <dbReference type="SAM" id="MobiDB-lite"/>
    </source>
</evidence>
<keyword evidence="3" id="KW-1185">Reference proteome</keyword>
<feature type="region of interest" description="Disordered" evidence="1">
    <location>
        <begin position="1"/>
        <end position="70"/>
    </location>
</feature>
<dbReference type="AlphaFoldDB" id="A0A4C1U450"/>
<sequence>MALPSQAAGTDPQRRGRMPPNKSAKIDNDLIEIKHIHSRERKRARARTHAHTDTHTHTHTNAQAGRHARA</sequence>
<comment type="caution">
    <text evidence="2">The sequence shown here is derived from an EMBL/GenBank/DDBJ whole genome shotgun (WGS) entry which is preliminary data.</text>
</comment>
<dbReference type="Proteomes" id="UP000299102">
    <property type="component" value="Unassembled WGS sequence"/>
</dbReference>
<gene>
    <name evidence="2" type="ORF">EVAR_11100_1</name>
</gene>
<reference evidence="2 3" key="1">
    <citation type="journal article" date="2019" name="Commun. Biol.">
        <title>The bagworm genome reveals a unique fibroin gene that provides high tensile strength.</title>
        <authorList>
            <person name="Kono N."/>
            <person name="Nakamura H."/>
            <person name="Ohtoshi R."/>
            <person name="Tomita M."/>
            <person name="Numata K."/>
            <person name="Arakawa K."/>
        </authorList>
    </citation>
    <scope>NUCLEOTIDE SEQUENCE [LARGE SCALE GENOMIC DNA]</scope>
</reference>
<feature type="compositionally biased region" description="Basic and acidic residues" evidence="1">
    <location>
        <begin position="24"/>
        <end position="35"/>
    </location>
</feature>